<comment type="function">
    <text evidence="7">F(1)F(0) ATP synthase produces ATP from ADP in the presence of a proton or sodium gradient. F-type ATPases consist of two structural domains, F(1) containing the extramembraneous catalytic core and F(0) containing the membrane proton channel, linked together by a central stalk and a peripheral stalk. During catalysis, ATP synthesis in the catalytic domain of F(1) is coupled via a rotary mechanism of the central stalk subunits to proton translocation.</text>
</comment>
<keyword evidence="7" id="KW-1003">Cell membrane</keyword>
<comment type="caution">
    <text evidence="8">The sequence shown here is derived from an EMBL/GenBank/DDBJ whole genome shotgun (WGS) entry which is preliminary data.</text>
</comment>
<dbReference type="InterPro" id="IPR000711">
    <property type="entry name" value="ATPase_OSCP/dsu"/>
</dbReference>
<evidence type="ECO:0000256" key="4">
    <source>
        <dbReference type="ARBA" id="ARBA00023065"/>
    </source>
</evidence>
<dbReference type="EMBL" id="JBJUVG010000003">
    <property type="protein sequence ID" value="MFM9413494.1"/>
    <property type="molecule type" value="Genomic_DNA"/>
</dbReference>
<dbReference type="PRINTS" id="PR00125">
    <property type="entry name" value="ATPASEDELTA"/>
</dbReference>
<evidence type="ECO:0000313" key="9">
    <source>
        <dbReference type="Proteomes" id="UP001631949"/>
    </source>
</evidence>
<evidence type="ECO:0000256" key="7">
    <source>
        <dbReference type="HAMAP-Rule" id="MF_01416"/>
    </source>
</evidence>
<evidence type="ECO:0000256" key="1">
    <source>
        <dbReference type="ARBA" id="ARBA00004370"/>
    </source>
</evidence>
<keyword evidence="9" id="KW-1185">Reference proteome</keyword>
<keyword evidence="6 7" id="KW-0066">ATP synthesis</keyword>
<keyword evidence="5 7" id="KW-0472">Membrane</keyword>
<evidence type="ECO:0000256" key="6">
    <source>
        <dbReference type="ARBA" id="ARBA00023310"/>
    </source>
</evidence>
<keyword evidence="7" id="KW-0139">CF(1)</keyword>
<evidence type="ECO:0000313" key="8">
    <source>
        <dbReference type="EMBL" id="MFM9413494.1"/>
    </source>
</evidence>
<sequence>MRDSKLANRYARALMILSDLPEEQEAIAQDLDLVVDTLHKNEDLAAVYTGVQFSNVDKKAVVRQIFDDTVSEDILHFLLLLVDKSRTDYIFDIHEAFVTLMDEAKGIVDMDLETAFPLDDQALDRVREGLAQASQKQVRLHVTVNPDLICGIRVQYGDYIIDNSAKAKLEALRRDLVQGYKKTEVRDN</sequence>
<dbReference type="InterPro" id="IPR026015">
    <property type="entry name" value="ATP_synth_OSCP/delta_N_sf"/>
</dbReference>
<comment type="subcellular location">
    <subcellularLocation>
        <location evidence="7">Cell membrane</location>
        <topology evidence="7">Peripheral membrane protein</topology>
    </subcellularLocation>
    <subcellularLocation>
        <location evidence="1">Membrane</location>
    </subcellularLocation>
</comment>
<accession>A0ABW9GXZ1</accession>
<dbReference type="RefSeq" id="WP_408977108.1">
    <property type="nucleotide sequence ID" value="NZ_JBJUVG010000003.1"/>
</dbReference>
<dbReference type="Pfam" id="PF00213">
    <property type="entry name" value="OSCP"/>
    <property type="match status" value="1"/>
</dbReference>
<keyword evidence="4 7" id="KW-0406">Ion transport</keyword>
<comment type="similarity">
    <text evidence="7">Belongs to the ATPase delta chain family.</text>
</comment>
<keyword evidence="2 7" id="KW-0813">Transport</keyword>
<dbReference type="SUPFAM" id="SSF47928">
    <property type="entry name" value="N-terminal domain of the delta subunit of the F1F0-ATP synthase"/>
    <property type="match status" value="1"/>
</dbReference>
<evidence type="ECO:0000256" key="5">
    <source>
        <dbReference type="ARBA" id="ARBA00023136"/>
    </source>
</evidence>
<gene>
    <name evidence="7 8" type="primary">atpH</name>
    <name evidence="8" type="ORF">ACKQTC_03845</name>
</gene>
<dbReference type="Gene3D" id="1.10.520.20">
    <property type="entry name" value="N-terminal domain of the delta subunit of the F1F0-ATP synthase"/>
    <property type="match status" value="1"/>
</dbReference>
<dbReference type="HAMAP" id="MF_01416">
    <property type="entry name" value="ATP_synth_delta_bact"/>
    <property type="match status" value="1"/>
</dbReference>
<evidence type="ECO:0000256" key="3">
    <source>
        <dbReference type="ARBA" id="ARBA00022781"/>
    </source>
</evidence>
<dbReference type="Proteomes" id="UP001631949">
    <property type="component" value="Unassembled WGS sequence"/>
</dbReference>
<dbReference type="NCBIfam" id="TIGR01145">
    <property type="entry name" value="ATP_synt_delta"/>
    <property type="match status" value="1"/>
</dbReference>
<reference evidence="8 9" key="1">
    <citation type="journal article" date="2016" name="Int. J. Syst. Evol. Microbiol.">
        <title>Peptococcus simiae sp. nov., isolated from rhesus macaque faeces and emended description of the genus Peptococcus.</title>
        <authorList>
            <person name="Shkoporov A.N."/>
            <person name="Efimov B.A."/>
            <person name="Kondova I."/>
            <person name="Ouwerling B."/>
            <person name="Chaplin A.V."/>
            <person name="Shcherbakova V.A."/>
            <person name="Langermans J.A.M."/>
        </authorList>
    </citation>
    <scope>NUCLEOTIDE SEQUENCE [LARGE SCALE GENOMIC DNA]</scope>
    <source>
        <strain evidence="8 9">M108</strain>
    </source>
</reference>
<evidence type="ECO:0000256" key="2">
    <source>
        <dbReference type="ARBA" id="ARBA00022448"/>
    </source>
</evidence>
<organism evidence="8 9">
    <name type="scientific">Peptococcus simiae</name>
    <dbReference type="NCBI Taxonomy" id="1643805"/>
    <lineage>
        <taxon>Bacteria</taxon>
        <taxon>Bacillati</taxon>
        <taxon>Bacillota</taxon>
        <taxon>Clostridia</taxon>
        <taxon>Eubacteriales</taxon>
        <taxon>Peptococcaceae</taxon>
        <taxon>Peptococcus</taxon>
    </lineage>
</organism>
<protein>
    <recommendedName>
        <fullName evidence="7">ATP synthase subunit delta</fullName>
    </recommendedName>
    <alternativeName>
        <fullName evidence="7">ATP synthase F(1) sector subunit delta</fullName>
    </alternativeName>
    <alternativeName>
        <fullName evidence="7">F-type ATPase subunit delta</fullName>
        <shortName evidence="7">F-ATPase subunit delta</shortName>
    </alternativeName>
</protein>
<name>A0ABW9GXZ1_9FIRM</name>
<proteinExistence type="inferred from homology"/>
<comment type="function">
    <text evidence="7">This protein is part of the stalk that links CF(0) to CF(1). It either transmits conformational changes from CF(0) to CF(1) or is implicated in proton conduction.</text>
</comment>
<dbReference type="PANTHER" id="PTHR11910">
    <property type="entry name" value="ATP SYNTHASE DELTA CHAIN"/>
    <property type="match status" value="1"/>
</dbReference>
<keyword evidence="3 7" id="KW-0375">Hydrogen ion transport</keyword>